<evidence type="ECO:0000256" key="3">
    <source>
        <dbReference type="ARBA" id="ARBA00022741"/>
    </source>
</evidence>
<keyword evidence="5" id="KW-0133">Cell shape</keyword>
<dbReference type="Proteomes" id="UP000824249">
    <property type="component" value="Unassembled WGS sequence"/>
</dbReference>
<evidence type="ECO:0000313" key="9">
    <source>
        <dbReference type="Proteomes" id="UP000824249"/>
    </source>
</evidence>
<evidence type="ECO:0000256" key="6">
    <source>
        <dbReference type="ARBA" id="ARBA00023458"/>
    </source>
</evidence>
<keyword evidence="7" id="KW-0812">Transmembrane</keyword>
<evidence type="ECO:0000313" key="8">
    <source>
        <dbReference type="EMBL" id="HIX46124.1"/>
    </source>
</evidence>
<dbReference type="PRINTS" id="PR01652">
    <property type="entry name" value="SHAPEPROTEIN"/>
</dbReference>
<comment type="similarity">
    <text evidence="6">Belongs to the FtsA/MreB family.</text>
</comment>
<dbReference type="Gene3D" id="3.30.420.40">
    <property type="match status" value="2"/>
</dbReference>
<comment type="caution">
    <text evidence="8">The sequence shown here is derived from an EMBL/GenBank/DDBJ whole genome shotgun (WGS) entry which is preliminary data.</text>
</comment>
<evidence type="ECO:0000256" key="2">
    <source>
        <dbReference type="ARBA" id="ARBA00022490"/>
    </source>
</evidence>
<accession>A0A9D1VSE0</accession>
<dbReference type="EMBL" id="DXFD01000006">
    <property type="protein sequence ID" value="HIX46124.1"/>
    <property type="molecule type" value="Genomic_DNA"/>
</dbReference>
<dbReference type="GO" id="GO:0005524">
    <property type="term" value="F:ATP binding"/>
    <property type="evidence" value="ECO:0007669"/>
    <property type="project" value="UniProtKB-KW"/>
</dbReference>
<gene>
    <name evidence="8" type="ORF">H9737_00355</name>
</gene>
<dbReference type="PANTHER" id="PTHR42749">
    <property type="entry name" value="CELL SHAPE-DETERMINING PROTEIN MREB"/>
    <property type="match status" value="1"/>
</dbReference>
<proteinExistence type="inferred from homology"/>
<dbReference type="GO" id="GO:0000902">
    <property type="term" value="P:cell morphogenesis"/>
    <property type="evidence" value="ECO:0007669"/>
    <property type="project" value="InterPro"/>
</dbReference>
<dbReference type="InterPro" id="IPR004753">
    <property type="entry name" value="MreB"/>
</dbReference>
<evidence type="ECO:0000256" key="7">
    <source>
        <dbReference type="SAM" id="Phobius"/>
    </source>
</evidence>
<evidence type="ECO:0000256" key="4">
    <source>
        <dbReference type="ARBA" id="ARBA00022840"/>
    </source>
</evidence>
<reference evidence="8" key="2">
    <citation type="submission" date="2021-04" db="EMBL/GenBank/DDBJ databases">
        <authorList>
            <person name="Gilroy R."/>
        </authorList>
    </citation>
    <scope>NUCLEOTIDE SEQUENCE</scope>
    <source>
        <strain evidence="8">26628</strain>
    </source>
</reference>
<organism evidence="8 9">
    <name type="scientific">Candidatus Borkfalkia faecigallinarum</name>
    <dbReference type="NCBI Taxonomy" id="2838509"/>
    <lineage>
        <taxon>Bacteria</taxon>
        <taxon>Bacillati</taxon>
        <taxon>Bacillota</taxon>
        <taxon>Clostridia</taxon>
        <taxon>Christensenellales</taxon>
        <taxon>Christensenellaceae</taxon>
        <taxon>Candidatus Borkfalkia</taxon>
    </lineage>
</organism>
<protein>
    <submittedName>
        <fullName evidence="8">Rod shape-determining protein</fullName>
    </submittedName>
</protein>
<feature type="non-terminal residue" evidence="8">
    <location>
        <position position="1"/>
    </location>
</feature>
<dbReference type="AlphaFoldDB" id="A0A9D1VSE0"/>
<dbReference type="Pfam" id="PF06723">
    <property type="entry name" value="MreB_Mbl"/>
    <property type="match status" value="1"/>
</dbReference>
<feature type="transmembrane region" description="Helical" evidence="7">
    <location>
        <begin position="41"/>
        <end position="62"/>
    </location>
</feature>
<keyword evidence="3" id="KW-0547">Nucleotide-binding</keyword>
<name>A0A9D1VSE0_9FIRM</name>
<dbReference type="PANTHER" id="PTHR42749:SF1">
    <property type="entry name" value="CELL SHAPE-DETERMINING PROTEIN MREB"/>
    <property type="match status" value="1"/>
</dbReference>
<dbReference type="GO" id="GO:0005737">
    <property type="term" value="C:cytoplasm"/>
    <property type="evidence" value="ECO:0007669"/>
    <property type="project" value="UniProtKB-SubCell"/>
</dbReference>
<evidence type="ECO:0000256" key="5">
    <source>
        <dbReference type="ARBA" id="ARBA00022960"/>
    </source>
</evidence>
<keyword evidence="2" id="KW-0963">Cytoplasm</keyword>
<keyword evidence="7" id="KW-1133">Transmembrane helix</keyword>
<reference evidence="8" key="1">
    <citation type="journal article" date="2021" name="PeerJ">
        <title>Extensive microbial diversity within the chicken gut microbiome revealed by metagenomics and culture.</title>
        <authorList>
            <person name="Gilroy R."/>
            <person name="Ravi A."/>
            <person name="Getino M."/>
            <person name="Pursley I."/>
            <person name="Horton D.L."/>
            <person name="Alikhan N.F."/>
            <person name="Baker D."/>
            <person name="Gharbi K."/>
            <person name="Hall N."/>
            <person name="Watson M."/>
            <person name="Adriaenssens E.M."/>
            <person name="Foster-Nyarko E."/>
            <person name="Jarju S."/>
            <person name="Secka A."/>
            <person name="Antonio M."/>
            <person name="Oren A."/>
            <person name="Chaudhuri R.R."/>
            <person name="La Ragione R."/>
            <person name="Hildebrand F."/>
            <person name="Pallen M.J."/>
        </authorList>
    </citation>
    <scope>NUCLEOTIDE SEQUENCE</scope>
    <source>
        <strain evidence="8">26628</strain>
    </source>
</reference>
<keyword evidence="4" id="KW-0067">ATP-binding</keyword>
<sequence>DLVSFHRPVAAGGIVDPPLAAAVLGTFLNKIGIPRRKARRALALFAVPCGASNALLGAYAAVAQACGLGAVRFVESPILAALGQGMSLSDDRTAFIVDIGAATANIAAVSSAGIAAGIGIGLGGGKLDADIVDMVETRMGVHIGPVTAERVKLSVASLYAGDTTRTTVRGKELLSGRSCTLTLSSNDLDLCFRRYADLVAEYIRLVLGRLPPRSAVFATRRGIRLSGGGARLIGLDEYCAQALNADVIVPPEPHLTVVRGGGLAVCDPAVLDAVSIEY</sequence>
<comment type="subcellular location">
    <subcellularLocation>
        <location evidence="1">Cytoplasm</location>
    </subcellularLocation>
</comment>
<dbReference type="SUPFAM" id="SSF53067">
    <property type="entry name" value="Actin-like ATPase domain"/>
    <property type="match status" value="1"/>
</dbReference>
<dbReference type="InterPro" id="IPR056546">
    <property type="entry name" value="MreB_MamK-like"/>
</dbReference>
<evidence type="ECO:0000256" key="1">
    <source>
        <dbReference type="ARBA" id="ARBA00004496"/>
    </source>
</evidence>
<keyword evidence="7" id="KW-0472">Membrane</keyword>
<dbReference type="InterPro" id="IPR043129">
    <property type="entry name" value="ATPase_NBD"/>
</dbReference>
<dbReference type="GO" id="GO:0008360">
    <property type="term" value="P:regulation of cell shape"/>
    <property type="evidence" value="ECO:0007669"/>
    <property type="project" value="UniProtKB-KW"/>
</dbReference>